<feature type="transmembrane region" description="Helical" evidence="1">
    <location>
        <begin position="41"/>
        <end position="61"/>
    </location>
</feature>
<organism evidence="2 3">
    <name type="scientific">Truncatella angustata</name>
    <dbReference type="NCBI Taxonomy" id="152316"/>
    <lineage>
        <taxon>Eukaryota</taxon>
        <taxon>Fungi</taxon>
        <taxon>Dikarya</taxon>
        <taxon>Ascomycota</taxon>
        <taxon>Pezizomycotina</taxon>
        <taxon>Sordariomycetes</taxon>
        <taxon>Xylariomycetidae</taxon>
        <taxon>Amphisphaeriales</taxon>
        <taxon>Sporocadaceae</taxon>
        <taxon>Truncatella</taxon>
    </lineage>
</organism>
<accession>A0A9P8UGQ2</accession>
<protein>
    <submittedName>
        <fullName evidence="2">Uncharacterized protein</fullName>
    </submittedName>
</protein>
<keyword evidence="1" id="KW-0472">Membrane</keyword>
<keyword evidence="3" id="KW-1185">Reference proteome</keyword>
<keyword evidence="1" id="KW-0812">Transmembrane</keyword>
<proteinExistence type="predicted"/>
<dbReference type="AlphaFoldDB" id="A0A9P8UGQ2"/>
<dbReference type="RefSeq" id="XP_045956093.1">
    <property type="nucleotide sequence ID" value="XM_046103264.1"/>
</dbReference>
<keyword evidence="1" id="KW-1133">Transmembrane helix</keyword>
<evidence type="ECO:0000256" key="1">
    <source>
        <dbReference type="SAM" id="Phobius"/>
    </source>
</evidence>
<comment type="caution">
    <text evidence="2">The sequence shown here is derived from an EMBL/GenBank/DDBJ whole genome shotgun (WGS) entry which is preliminary data.</text>
</comment>
<evidence type="ECO:0000313" key="3">
    <source>
        <dbReference type="Proteomes" id="UP000758603"/>
    </source>
</evidence>
<evidence type="ECO:0000313" key="2">
    <source>
        <dbReference type="EMBL" id="KAH6651815.1"/>
    </source>
</evidence>
<name>A0A9P8UGQ2_9PEZI</name>
<feature type="transmembrane region" description="Helical" evidence="1">
    <location>
        <begin position="15"/>
        <end position="34"/>
    </location>
</feature>
<reference evidence="2" key="1">
    <citation type="journal article" date="2021" name="Nat. Commun.">
        <title>Genetic determinants of endophytism in the Arabidopsis root mycobiome.</title>
        <authorList>
            <person name="Mesny F."/>
            <person name="Miyauchi S."/>
            <person name="Thiergart T."/>
            <person name="Pickel B."/>
            <person name="Atanasova L."/>
            <person name="Karlsson M."/>
            <person name="Huettel B."/>
            <person name="Barry K.W."/>
            <person name="Haridas S."/>
            <person name="Chen C."/>
            <person name="Bauer D."/>
            <person name="Andreopoulos W."/>
            <person name="Pangilinan J."/>
            <person name="LaButti K."/>
            <person name="Riley R."/>
            <person name="Lipzen A."/>
            <person name="Clum A."/>
            <person name="Drula E."/>
            <person name="Henrissat B."/>
            <person name="Kohler A."/>
            <person name="Grigoriev I.V."/>
            <person name="Martin F.M."/>
            <person name="Hacquard S."/>
        </authorList>
    </citation>
    <scope>NUCLEOTIDE SEQUENCE</scope>
    <source>
        <strain evidence="2">MPI-SDFR-AT-0073</strain>
    </source>
</reference>
<dbReference type="Proteomes" id="UP000758603">
    <property type="component" value="Unassembled WGS sequence"/>
</dbReference>
<dbReference type="EMBL" id="JAGPXC010000006">
    <property type="protein sequence ID" value="KAH6651815.1"/>
    <property type="molecule type" value="Genomic_DNA"/>
</dbReference>
<gene>
    <name evidence="2" type="ORF">BKA67DRAFT_571977</name>
</gene>
<dbReference type="GeneID" id="70132156"/>
<sequence>MPTTMHILYTYNTRYLHAVCCMLYAVCYVLYELWTDESYDHCAIVSALGWVIAMTSIPFQISHVSTKAVSF</sequence>